<evidence type="ECO:0000256" key="2">
    <source>
        <dbReference type="ARBA" id="ARBA00023157"/>
    </source>
</evidence>
<gene>
    <name evidence="5" type="primary">LOC109204995</name>
</gene>
<protein>
    <submittedName>
        <fullName evidence="5">Hepatic lectin-like</fullName>
    </submittedName>
</protein>
<reference evidence="5" key="2">
    <citation type="submission" date="2025-08" db="UniProtKB">
        <authorList>
            <consortium name="Ensembl"/>
        </authorList>
    </citation>
    <scope>IDENTIFICATION</scope>
</reference>
<dbReference type="PANTHER" id="PTHR22803">
    <property type="entry name" value="MANNOSE, PHOSPHOLIPASE, LECTIN RECEPTOR RELATED"/>
    <property type="match status" value="1"/>
</dbReference>
<evidence type="ECO:0000313" key="5">
    <source>
        <dbReference type="Ensembl" id="ENSONIP00000040136.1"/>
    </source>
</evidence>
<feature type="domain" description="C-type lectin" evidence="4">
    <location>
        <begin position="113"/>
        <end position="237"/>
    </location>
</feature>
<dbReference type="InterPro" id="IPR018378">
    <property type="entry name" value="C-type_lectin_CS"/>
</dbReference>
<dbReference type="OMA" id="DSETKPC"/>
<dbReference type="GeneTree" id="ENSGT01030000234575"/>
<dbReference type="RefSeq" id="XP_025758337.1">
    <property type="nucleotide sequence ID" value="XM_025902552.1"/>
</dbReference>
<keyword evidence="3" id="KW-1133">Transmembrane helix</keyword>
<evidence type="ECO:0000256" key="3">
    <source>
        <dbReference type="SAM" id="Phobius"/>
    </source>
</evidence>
<dbReference type="CDD" id="cd03590">
    <property type="entry name" value="CLECT_DC-SIGN_like"/>
    <property type="match status" value="1"/>
</dbReference>
<evidence type="ECO:0000256" key="1">
    <source>
        <dbReference type="ARBA" id="ARBA00022734"/>
    </source>
</evidence>
<dbReference type="PROSITE" id="PS50041">
    <property type="entry name" value="C_TYPE_LECTIN_2"/>
    <property type="match status" value="1"/>
</dbReference>
<organism evidence="5 6">
    <name type="scientific">Oreochromis niloticus</name>
    <name type="common">Nile tilapia</name>
    <name type="synonym">Tilapia nilotica</name>
    <dbReference type="NCBI Taxonomy" id="8128"/>
    <lineage>
        <taxon>Eukaryota</taxon>
        <taxon>Metazoa</taxon>
        <taxon>Chordata</taxon>
        <taxon>Craniata</taxon>
        <taxon>Vertebrata</taxon>
        <taxon>Euteleostomi</taxon>
        <taxon>Actinopterygii</taxon>
        <taxon>Neopterygii</taxon>
        <taxon>Teleostei</taxon>
        <taxon>Neoteleostei</taxon>
        <taxon>Acanthomorphata</taxon>
        <taxon>Ovalentaria</taxon>
        <taxon>Cichlomorphae</taxon>
        <taxon>Cichliformes</taxon>
        <taxon>Cichlidae</taxon>
        <taxon>African cichlids</taxon>
        <taxon>Pseudocrenilabrinae</taxon>
        <taxon>Oreochromini</taxon>
        <taxon>Oreochromis</taxon>
    </lineage>
</organism>
<dbReference type="InterPro" id="IPR016186">
    <property type="entry name" value="C-type_lectin-like/link_sf"/>
</dbReference>
<reference evidence="6" key="1">
    <citation type="submission" date="2012-01" db="EMBL/GenBank/DDBJ databases">
        <title>The Genome Sequence of Oreochromis niloticus (Nile Tilapia).</title>
        <authorList>
            <consortium name="Broad Institute Genome Assembly Team"/>
            <consortium name="Broad Institute Sequencing Platform"/>
            <person name="Di Palma F."/>
            <person name="Johnson J."/>
            <person name="Lander E.S."/>
            <person name="Lindblad-Toh K."/>
        </authorList>
    </citation>
    <scope>NUCLEOTIDE SEQUENCE [LARGE SCALE GENOMIC DNA]</scope>
</reference>
<dbReference type="InterPro" id="IPR050111">
    <property type="entry name" value="C-type_lectin/snaclec_domain"/>
</dbReference>
<reference evidence="5" key="3">
    <citation type="submission" date="2025-09" db="UniProtKB">
        <authorList>
            <consortium name="Ensembl"/>
        </authorList>
    </citation>
    <scope>IDENTIFICATION</scope>
</reference>
<keyword evidence="1" id="KW-0430">Lectin</keyword>
<dbReference type="Pfam" id="PF00059">
    <property type="entry name" value="Lectin_C"/>
    <property type="match status" value="1"/>
</dbReference>
<feature type="transmembrane region" description="Helical" evidence="3">
    <location>
        <begin position="57"/>
        <end position="76"/>
    </location>
</feature>
<dbReference type="FunCoup" id="A0A669C0F8">
    <property type="interactions" value="30"/>
</dbReference>
<dbReference type="Gene3D" id="3.10.100.10">
    <property type="entry name" value="Mannose-Binding Protein A, subunit A"/>
    <property type="match status" value="1"/>
</dbReference>
<evidence type="ECO:0000313" key="6">
    <source>
        <dbReference type="Proteomes" id="UP000005207"/>
    </source>
</evidence>
<dbReference type="SMART" id="SM00034">
    <property type="entry name" value="CLECT"/>
    <property type="match status" value="1"/>
</dbReference>
<dbReference type="Ensembl" id="ENSONIT00000053024.1">
    <property type="protein sequence ID" value="ENSONIP00000040136.1"/>
    <property type="gene ID" value="ENSONIG00000042465.1"/>
</dbReference>
<dbReference type="GeneID" id="109204995"/>
<keyword evidence="3" id="KW-0472">Membrane</keyword>
<dbReference type="InterPro" id="IPR016187">
    <property type="entry name" value="CTDL_fold"/>
</dbReference>
<dbReference type="GO" id="GO:0030246">
    <property type="term" value="F:carbohydrate binding"/>
    <property type="evidence" value="ECO:0007669"/>
    <property type="project" value="UniProtKB-KW"/>
</dbReference>
<keyword evidence="6" id="KW-1185">Reference proteome</keyword>
<evidence type="ECO:0000259" key="4">
    <source>
        <dbReference type="PROSITE" id="PS50041"/>
    </source>
</evidence>
<sequence>MICLRLRRIQSCVHIVVSTTCTYSCSHLCDICVPFECLEASQQTVKSTRSKVTPERVALLVLSALLAAAVVALCVTKRDSETKPCSTVQPTCPQPPEVTGDPCSKCEEGWEQHGGKCYYFSTNKSSWNESRDECRAKGGDLVKIESREEQEFLGKKVRGMMTDHEDKFWIGLTDSAEQGRWLWVDGSPLNKSLSYWNDNEPDNWPEDDCVMMGDKGDHNLKSWSDTSCKVSHRSICEKPAAKGQNKTVCEIQL</sequence>
<proteinExistence type="predicted"/>
<dbReference type="PROSITE" id="PS00615">
    <property type="entry name" value="C_TYPE_LECTIN_1"/>
    <property type="match status" value="1"/>
</dbReference>
<dbReference type="InterPro" id="IPR033989">
    <property type="entry name" value="CD209-like_CTLD"/>
</dbReference>
<name>A0A669C0F8_ORENI</name>
<keyword evidence="2" id="KW-1015">Disulfide bond</keyword>
<keyword evidence="3" id="KW-0812">Transmembrane</keyword>
<dbReference type="OrthoDB" id="2142683at2759"/>
<dbReference type="InParanoid" id="A0A669C0F8"/>
<dbReference type="Proteomes" id="UP000005207">
    <property type="component" value="Linkage group LG22"/>
</dbReference>
<dbReference type="InterPro" id="IPR001304">
    <property type="entry name" value="C-type_lectin-like"/>
</dbReference>
<dbReference type="AlphaFoldDB" id="A0A669C0F8"/>
<dbReference type="KEGG" id="onl:109204995"/>
<dbReference type="SUPFAM" id="SSF56436">
    <property type="entry name" value="C-type lectin-like"/>
    <property type="match status" value="1"/>
</dbReference>
<accession>A0A669C0F8</accession>